<keyword evidence="2" id="KW-1015">Disulfide bond</keyword>
<dbReference type="Pfam" id="PF01630">
    <property type="entry name" value="Glyco_hydro_56"/>
    <property type="match status" value="2"/>
</dbReference>
<dbReference type="GO" id="GO:0030214">
    <property type="term" value="P:hyaluronan catabolic process"/>
    <property type="evidence" value="ECO:0007669"/>
    <property type="project" value="TreeGrafter"/>
</dbReference>
<evidence type="ECO:0000256" key="1">
    <source>
        <dbReference type="ARBA" id="ARBA00008871"/>
    </source>
</evidence>
<keyword evidence="5" id="KW-1185">Reference proteome</keyword>
<dbReference type="GO" id="GO:0004415">
    <property type="term" value="F:hyalurononglucosaminidase activity"/>
    <property type="evidence" value="ECO:0007669"/>
    <property type="project" value="UniProtKB-UniRule"/>
</dbReference>
<reference evidence="4 5" key="2">
    <citation type="submission" date="2018-11" db="EMBL/GenBank/DDBJ databases">
        <authorList>
            <consortium name="Pathogen Informatics"/>
        </authorList>
    </citation>
    <scope>NUCLEOTIDE SEQUENCE [LARGE SCALE GENOMIC DNA]</scope>
    <source>
        <strain evidence="4 5">Costa Rica</strain>
    </source>
</reference>
<comment type="catalytic activity">
    <reaction evidence="3">
        <text>Random hydrolysis of (1-&gt;4)-linkages between N-acetyl-beta-D-glucosamine and D-glucuronate residues in hyaluronate.</text>
        <dbReference type="EC" id="3.2.1.35"/>
    </reaction>
</comment>
<evidence type="ECO:0000313" key="5">
    <source>
        <dbReference type="Proteomes" id="UP000267027"/>
    </source>
</evidence>
<dbReference type="Proteomes" id="UP000267027">
    <property type="component" value="Unassembled WGS sequence"/>
</dbReference>
<keyword evidence="3" id="KW-0326">Glycosidase</keyword>
<dbReference type="AlphaFoldDB" id="A0A0R3PRX1"/>
<organism evidence="6">
    <name type="scientific">Angiostrongylus costaricensis</name>
    <name type="common">Nematode worm</name>
    <dbReference type="NCBI Taxonomy" id="334426"/>
    <lineage>
        <taxon>Eukaryota</taxon>
        <taxon>Metazoa</taxon>
        <taxon>Ecdysozoa</taxon>
        <taxon>Nematoda</taxon>
        <taxon>Chromadorea</taxon>
        <taxon>Rhabditida</taxon>
        <taxon>Rhabditina</taxon>
        <taxon>Rhabditomorpha</taxon>
        <taxon>Strongyloidea</taxon>
        <taxon>Metastrongylidae</taxon>
        <taxon>Angiostrongylus</taxon>
    </lineage>
</organism>
<sequence>MGEKLICQMPSRNTLGKITDPCIQFLGIQWTDVQVYWNAPTEICSKMNINLSVEEYGIEANPKYTFYGVNIVIFYQFEFGFYPYFKDYNKSSPVNGGLPQDCSLAAHLQKVRKDITNIIPEENFTNHAIIDFEHWRPLFEELYDKKKTYHFSSTKRFLLTLQVYQEASIERVKRIHPSLSDAEARQLAVIQFDNAAKFYFHTFLLRTFLVETIKTARQMRPKALWSFYGFPYCNYNAGRKGSDYNCSRKFESYNDK</sequence>
<dbReference type="OrthoDB" id="5796153at2759"/>
<accession>A0A0R3PRX1</accession>
<comment type="similarity">
    <text evidence="1 3">Belongs to the glycosyl hydrolase 56 family.</text>
</comment>
<dbReference type="SUPFAM" id="SSF51445">
    <property type="entry name" value="(Trans)glycosidases"/>
    <property type="match status" value="1"/>
</dbReference>
<protein>
    <recommendedName>
        <fullName evidence="3">Hyaluronidase</fullName>
        <ecNumber evidence="3">3.2.1.35</ecNumber>
    </recommendedName>
</protein>
<reference evidence="6" key="1">
    <citation type="submission" date="2017-02" db="UniProtKB">
        <authorList>
            <consortium name="WormBaseParasite"/>
        </authorList>
    </citation>
    <scope>IDENTIFICATION</scope>
</reference>
<dbReference type="EC" id="3.2.1.35" evidence="3"/>
<dbReference type="PANTHER" id="PTHR11769">
    <property type="entry name" value="HYALURONIDASE"/>
    <property type="match status" value="1"/>
</dbReference>
<evidence type="ECO:0000313" key="6">
    <source>
        <dbReference type="WBParaSite" id="ACOC_0000830001-mRNA-1"/>
    </source>
</evidence>
<dbReference type="OMA" id="TEICSKM"/>
<keyword evidence="3" id="KW-0378">Hydrolase</keyword>
<dbReference type="WBParaSite" id="ACOC_0000830001-mRNA-1">
    <property type="protein sequence ID" value="ACOC_0000830001-mRNA-1"/>
    <property type="gene ID" value="ACOC_0000830001"/>
</dbReference>
<name>A0A0R3PRX1_ANGCS</name>
<dbReference type="InterPro" id="IPR013785">
    <property type="entry name" value="Aldolase_TIM"/>
</dbReference>
<gene>
    <name evidence="4" type="ORF">ACOC_LOCUS8301</name>
</gene>
<evidence type="ECO:0000313" key="4">
    <source>
        <dbReference type="EMBL" id="VDM59886.1"/>
    </source>
</evidence>
<dbReference type="InterPro" id="IPR017853">
    <property type="entry name" value="GH"/>
</dbReference>
<dbReference type="Gene3D" id="3.20.20.70">
    <property type="entry name" value="Aldolase class I"/>
    <property type="match status" value="1"/>
</dbReference>
<dbReference type="EMBL" id="UYYA01004139">
    <property type="protein sequence ID" value="VDM59886.1"/>
    <property type="molecule type" value="Genomic_DNA"/>
</dbReference>
<dbReference type="InterPro" id="IPR018155">
    <property type="entry name" value="Hyaluronidase"/>
</dbReference>
<evidence type="ECO:0000256" key="3">
    <source>
        <dbReference type="RuleBase" id="RU610713"/>
    </source>
</evidence>
<dbReference type="PRINTS" id="PR00846">
    <property type="entry name" value="GLHYDRLASE56"/>
</dbReference>
<dbReference type="PANTHER" id="PTHR11769:SF35">
    <property type="entry name" value="HYALURONIDASE"/>
    <property type="match status" value="1"/>
</dbReference>
<proteinExistence type="inferred from homology"/>
<dbReference type="GO" id="GO:0005975">
    <property type="term" value="P:carbohydrate metabolic process"/>
    <property type="evidence" value="ECO:0007669"/>
    <property type="project" value="InterPro"/>
</dbReference>
<dbReference type="STRING" id="334426.A0A0R3PRX1"/>
<evidence type="ECO:0000256" key="2">
    <source>
        <dbReference type="ARBA" id="ARBA00023157"/>
    </source>
</evidence>